<dbReference type="Proteomes" id="UP001054857">
    <property type="component" value="Unassembled WGS sequence"/>
</dbReference>
<feature type="non-terminal residue" evidence="2">
    <location>
        <position position="1"/>
    </location>
</feature>
<feature type="compositionally biased region" description="Polar residues" evidence="1">
    <location>
        <begin position="93"/>
        <end position="103"/>
    </location>
</feature>
<keyword evidence="3" id="KW-1185">Reference proteome</keyword>
<sequence length="169" mass="18126">VTAFKVSRAVAAAALPYEVAREALRLQAGLQPLKYALFARRARHLVLQVRDLCQRMTVRQVRVDADKISSSGASTSPASQQASASAPPAGRQDGSSKGGSISTVHEADAGGSSEGTAQQQQQERVVLAIVGRQYVPYIEEMWANERSALWHGEVPRTFAPSALERLGLS</sequence>
<protein>
    <submittedName>
        <fullName evidence="2">Uncharacterized protein</fullName>
    </submittedName>
</protein>
<gene>
    <name evidence="2" type="ORF">Agub_g3042</name>
</gene>
<evidence type="ECO:0000313" key="2">
    <source>
        <dbReference type="EMBL" id="GFR42349.1"/>
    </source>
</evidence>
<name>A0AAD3HIA6_9CHLO</name>
<feature type="compositionally biased region" description="Low complexity" evidence="1">
    <location>
        <begin position="69"/>
        <end position="90"/>
    </location>
</feature>
<feature type="region of interest" description="Disordered" evidence="1">
    <location>
        <begin position="68"/>
        <end position="120"/>
    </location>
</feature>
<organism evidence="2 3">
    <name type="scientific">Astrephomene gubernaculifera</name>
    <dbReference type="NCBI Taxonomy" id="47775"/>
    <lineage>
        <taxon>Eukaryota</taxon>
        <taxon>Viridiplantae</taxon>
        <taxon>Chlorophyta</taxon>
        <taxon>core chlorophytes</taxon>
        <taxon>Chlorophyceae</taxon>
        <taxon>CS clade</taxon>
        <taxon>Chlamydomonadales</taxon>
        <taxon>Astrephomenaceae</taxon>
        <taxon>Astrephomene</taxon>
    </lineage>
</organism>
<comment type="caution">
    <text evidence="2">The sequence shown here is derived from an EMBL/GenBank/DDBJ whole genome shotgun (WGS) entry which is preliminary data.</text>
</comment>
<evidence type="ECO:0000313" key="3">
    <source>
        <dbReference type="Proteomes" id="UP001054857"/>
    </source>
</evidence>
<dbReference type="AlphaFoldDB" id="A0AAD3HIA6"/>
<reference evidence="2 3" key="1">
    <citation type="journal article" date="2021" name="Sci. Rep.">
        <title>Genome sequencing of the multicellular alga Astrephomene provides insights into convergent evolution of germ-soma differentiation.</title>
        <authorList>
            <person name="Yamashita S."/>
            <person name="Yamamoto K."/>
            <person name="Matsuzaki R."/>
            <person name="Suzuki S."/>
            <person name="Yamaguchi H."/>
            <person name="Hirooka S."/>
            <person name="Minakuchi Y."/>
            <person name="Miyagishima S."/>
            <person name="Kawachi M."/>
            <person name="Toyoda A."/>
            <person name="Nozaki H."/>
        </authorList>
    </citation>
    <scope>NUCLEOTIDE SEQUENCE [LARGE SCALE GENOMIC DNA]</scope>
    <source>
        <strain evidence="2 3">NIES-4017</strain>
    </source>
</reference>
<proteinExistence type="predicted"/>
<dbReference type="EMBL" id="BMAR01000003">
    <property type="protein sequence ID" value="GFR42349.1"/>
    <property type="molecule type" value="Genomic_DNA"/>
</dbReference>
<accession>A0AAD3HIA6</accession>
<evidence type="ECO:0000256" key="1">
    <source>
        <dbReference type="SAM" id="MobiDB-lite"/>
    </source>
</evidence>